<keyword evidence="3" id="KW-1185">Reference proteome</keyword>
<feature type="chain" id="PRO_5037469609" description="Alkaline proteinase inhibitor/ Outer membrane lipoprotein Omp19 domain-containing protein" evidence="1">
    <location>
        <begin position="17"/>
        <end position="117"/>
    </location>
</feature>
<dbReference type="EMBL" id="CP073581">
    <property type="protein sequence ID" value="QUJ76898.1"/>
    <property type="molecule type" value="Genomic_DNA"/>
</dbReference>
<proteinExistence type="predicted"/>
<dbReference type="PROSITE" id="PS51257">
    <property type="entry name" value="PROKAR_LIPOPROTEIN"/>
    <property type="match status" value="1"/>
</dbReference>
<evidence type="ECO:0000313" key="3">
    <source>
        <dbReference type="Proteomes" id="UP000683291"/>
    </source>
</evidence>
<evidence type="ECO:0000256" key="1">
    <source>
        <dbReference type="SAM" id="SignalP"/>
    </source>
</evidence>
<organism evidence="2 3">
    <name type="scientific">Sulfitobacter albidus</name>
    <dbReference type="NCBI Taxonomy" id="2829501"/>
    <lineage>
        <taxon>Bacteria</taxon>
        <taxon>Pseudomonadati</taxon>
        <taxon>Pseudomonadota</taxon>
        <taxon>Alphaproteobacteria</taxon>
        <taxon>Rhodobacterales</taxon>
        <taxon>Roseobacteraceae</taxon>
        <taxon>Sulfitobacter</taxon>
    </lineage>
</organism>
<sequence>MKRLALIFFAALAGMAACDVSHPVAVVGPKDTVFRGTATASFLEGGWFQATNGKTSCQGRYSPASESRQVTFPVSCTNGLSGVGTATYETPRAGGGEIVMQDGSRWKFIFGRAALAV</sequence>
<keyword evidence="1" id="KW-0732">Signal</keyword>
<reference evidence="2" key="1">
    <citation type="submission" date="2021-04" db="EMBL/GenBank/DDBJ databases">
        <title>Complete genome sequence for Sulfitobacter sp. strain JK7-1.</title>
        <authorList>
            <person name="Park S.-J."/>
        </authorList>
    </citation>
    <scope>NUCLEOTIDE SEQUENCE</scope>
    <source>
        <strain evidence="2">JK7-1</strain>
    </source>
</reference>
<evidence type="ECO:0008006" key="4">
    <source>
        <dbReference type="Google" id="ProtNLM"/>
    </source>
</evidence>
<dbReference type="RefSeq" id="WP_212705095.1">
    <property type="nucleotide sequence ID" value="NZ_CP073581.1"/>
</dbReference>
<protein>
    <recommendedName>
        <fullName evidence="4">Alkaline proteinase inhibitor/ Outer membrane lipoprotein Omp19 domain-containing protein</fullName>
    </recommendedName>
</protein>
<dbReference type="AlphaFoldDB" id="A0A975JEC8"/>
<accession>A0A975JEC8</accession>
<dbReference type="Proteomes" id="UP000683291">
    <property type="component" value="Chromosome 1"/>
</dbReference>
<name>A0A975JEC8_9RHOB</name>
<dbReference type="KEGG" id="sual:KDD17_02225"/>
<gene>
    <name evidence="2" type="ORF">KDD17_02225</name>
</gene>
<evidence type="ECO:0000313" key="2">
    <source>
        <dbReference type="EMBL" id="QUJ76898.1"/>
    </source>
</evidence>
<feature type="signal peptide" evidence="1">
    <location>
        <begin position="1"/>
        <end position="16"/>
    </location>
</feature>